<keyword evidence="2" id="KW-0833">Ubl conjugation pathway</keyword>
<dbReference type="SUPFAM" id="SSF160631">
    <property type="entry name" value="SMI1/KNR4-like"/>
    <property type="match status" value="1"/>
</dbReference>
<protein>
    <submittedName>
        <fullName evidence="5">F-box protein SKIP16</fullName>
    </submittedName>
</protein>
<reference evidence="5" key="2">
    <citation type="submission" date="2025-08" db="UniProtKB">
        <authorList>
            <consortium name="RefSeq"/>
        </authorList>
    </citation>
    <scope>IDENTIFICATION</scope>
    <source>
        <tissue evidence="5">Leaf</tissue>
    </source>
</reference>
<dbReference type="Pfam" id="PF04379">
    <property type="entry name" value="DUF525"/>
    <property type="match status" value="1"/>
</dbReference>
<evidence type="ECO:0000256" key="2">
    <source>
        <dbReference type="ARBA" id="ARBA00022786"/>
    </source>
</evidence>
<dbReference type="Proteomes" id="UP000813463">
    <property type="component" value="Chromosome 3"/>
</dbReference>
<dbReference type="InterPro" id="IPR036767">
    <property type="entry name" value="ApaG_sf"/>
</dbReference>
<evidence type="ECO:0000259" key="3">
    <source>
        <dbReference type="PROSITE" id="PS51087"/>
    </source>
</evidence>
<dbReference type="SUPFAM" id="SSF81383">
    <property type="entry name" value="F-box domain"/>
    <property type="match status" value="1"/>
</dbReference>
<sequence length="434" mass="48772">MEEGIGGGFEGLGDLAIHVILSKLDPNETAIVSCVSKRFRDWTSDDYFWSLYSSNDLNLSSPIDPFGSPAPSFKVAYQLWREAFSMYSWPLVKRVKRCWDSLKSWLGSNFPEVLATLRKGASEEELNEVEIRLKVKLPLPTRLLYRFHDGQEFSENLLGLIGGYSVYRHLVNVNLLPLRHAALESQRITQDLNFSHASKFIAVASSITANEKIFCLNCANNQLYVGTTLLREDGEMMPCVPDTLLNSSSNQQCDGLLLWLEEHSRRLHSGMITVVEKGNQKIISQFPDKPPLCSTAVTNGVQVRASAVLVPEKSDLGSPEFLFAYSIRMSLLPEGCKSHGMTYDSCQLYRRRWIIRENEVVKHDVDGEAVIGKYPLLFAGEKEFVYESCSKQQCTPGSIEGSFTYVPGRLAAPKGEEFEVGVARFPLVKPEYIF</sequence>
<dbReference type="Gene3D" id="2.60.40.1470">
    <property type="entry name" value="ApaG domain"/>
    <property type="match status" value="1"/>
</dbReference>
<feature type="domain" description="ApaG" evidence="3">
    <location>
        <begin position="295"/>
        <end position="434"/>
    </location>
</feature>
<dbReference type="AlphaFoldDB" id="A0A9R0K9H4"/>
<gene>
    <name evidence="5" type="primary">LOC110802270</name>
</gene>
<comment type="pathway">
    <text evidence="1">Protein modification; protein ubiquitination.</text>
</comment>
<proteinExistence type="predicted"/>
<dbReference type="PANTHER" id="PTHR47463:SF2">
    <property type="entry name" value="F-BOX PROTEIN SKIP16"/>
    <property type="match status" value="1"/>
</dbReference>
<dbReference type="Pfam" id="PF00646">
    <property type="entry name" value="F-box"/>
    <property type="match status" value="1"/>
</dbReference>
<name>A0A9R0K9H4_SPIOL</name>
<accession>A0A9R0K9H4</accession>
<evidence type="ECO:0000313" key="5">
    <source>
        <dbReference type="RefSeq" id="XP_021863410.2"/>
    </source>
</evidence>
<dbReference type="PANTHER" id="PTHR47463">
    <property type="entry name" value="F-BOX PROTEIN SKIP16"/>
    <property type="match status" value="1"/>
</dbReference>
<reference evidence="4" key="1">
    <citation type="journal article" date="2021" name="Nat. Commun.">
        <title>Genomic analyses provide insights into spinach domestication and the genetic basis of agronomic traits.</title>
        <authorList>
            <person name="Cai X."/>
            <person name="Sun X."/>
            <person name="Xu C."/>
            <person name="Sun H."/>
            <person name="Wang X."/>
            <person name="Ge C."/>
            <person name="Zhang Z."/>
            <person name="Wang Q."/>
            <person name="Fei Z."/>
            <person name="Jiao C."/>
            <person name="Wang Q."/>
        </authorList>
    </citation>
    <scope>NUCLEOTIDE SEQUENCE [LARGE SCALE GENOMIC DNA]</scope>
    <source>
        <strain evidence="4">cv. Varoflay</strain>
    </source>
</reference>
<keyword evidence="4" id="KW-1185">Reference proteome</keyword>
<evidence type="ECO:0000256" key="1">
    <source>
        <dbReference type="ARBA" id="ARBA00004906"/>
    </source>
</evidence>
<organism evidence="4 5">
    <name type="scientific">Spinacia oleracea</name>
    <name type="common">Spinach</name>
    <dbReference type="NCBI Taxonomy" id="3562"/>
    <lineage>
        <taxon>Eukaryota</taxon>
        <taxon>Viridiplantae</taxon>
        <taxon>Streptophyta</taxon>
        <taxon>Embryophyta</taxon>
        <taxon>Tracheophyta</taxon>
        <taxon>Spermatophyta</taxon>
        <taxon>Magnoliopsida</taxon>
        <taxon>eudicotyledons</taxon>
        <taxon>Gunneridae</taxon>
        <taxon>Pentapetalae</taxon>
        <taxon>Caryophyllales</taxon>
        <taxon>Chenopodiaceae</taxon>
        <taxon>Chenopodioideae</taxon>
        <taxon>Anserineae</taxon>
        <taxon>Spinacia</taxon>
    </lineage>
</organism>
<dbReference type="PROSITE" id="PS51087">
    <property type="entry name" value="APAG"/>
    <property type="match status" value="1"/>
</dbReference>
<dbReference type="InterPro" id="IPR007474">
    <property type="entry name" value="ApaG_domain"/>
</dbReference>
<dbReference type="SUPFAM" id="SSF110069">
    <property type="entry name" value="ApaG-like"/>
    <property type="match status" value="1"/>
</dbReference>
<dbReference type="GeneID" id="110802270"/>
<dbReference type="InterPro" id="IPR036047">
    <property type="entry name" value="F-box-like_dom_sf"/>
</dbReference>
<dbReference type="InterPro" id="IPR037883">
    <property type="entry name" value="Knr4/Smi1-like_sf"/>
</dbReference>
<dbReference type="KEGG" id="soe:110802270"/>
<evidence type="ECO:0000313" key="4">
    <source>
        <dbReference type="Proteomes" id="UP000813463"/>
    </source>
</evidence>
<dbReference type="RefSeq" id="XP_021863410.2">
    <property type="nucleotide sequence ID" value="XM_022007718.2"/>
</dbReference>
<dbReference type="GO" id="GO:0019005">
    <property type="term" value="C:SCF ubiquitin ligase complex"/>
    <property type="evidence" value="ECO:0000318"/>
    <property type="project" value="GO_Central"/>
</dbReference>
<dbReference type="InterPro" id="IPR001810">
    <property type="entry name" value="F-box_dom"/>
</dbReference>